<evidence type="ECO:0000256" key="10">
    <source>
        <dbReference type="SAM" id="Phobius"/>
    </source>
</evidence>
<keyword evidence="10" id="KW-0812">Transmembrane</keyword>
<gene>
    <name evidence="11" type="ORF">OLEA9_A087579</name>
</gene>
<keyword evidence="5 9" id="KW-0560">Oxidoreductase</keyword>
<dbReference type="GO" id="GO:0016705">
    <property type="term" value="F:oxidoreductase activity, acting on paired donors, with incorporation or reduction of molecular oxygen"/>
    <property type="evidence" value="ECO:0007669"/>
    <property type="project" value="InterPro"/>
</dbReference>
<dbReference type="GO" id="GO:0004497">
    <property type="term" value="F:monooxygenase activity"/>
    <property type="evidence" value="ECO:0007669"/>
    <property type="project" value="UniProtKB-KW"/>
</dbReference>
<organism evidence="11 12">
    <name type="scientific">Olea europaea subsp. europaea</name>
    <dbReference type="NCBI Taxonomy" id="158383"/>
    <lineage>
        <taxon>Eukaryota</taxon>
        <taxon>Viridiplantae</taxon>
        <taxon>Streptophyta</taxon>
        <taxon>Embryophyta</taxon>
        <taxon>Tracheophyta</taxon>
        <taxon>Spermatophyta</taxon>
        <taxon>Magnoliopsida</taxon>
        <taxon>eudicotyledons</taxon>
        <taxon>Gunneridae</taxon>
        <taxon>Pentapetalae</taxon>
        <taxon>asterids</taxon>
        <taxon>lamiids</taxon>
        <taxon>Lamiales</taxon>
        <taxon>Oleaceae</taxon>
        <taxon>Oleeae</taxon>
        <taxon>Olea</taxon>
    </lineage>
</organism>
<protein>
    <submittedName>
        <fullName evidence="11">Cytochrome P450 76A2-like</fullName>
    </submittedName>
</protein>
<keyword evidence="3 8" id="KW-0349">Heme</keyword>
<comment type="cofactor">
    <cofactor evidence="8">
        <name>heme</name>
        <dbReference type="ChEBI" id="CHEBI:30413"/>
    </cofactor>
</comment>
<reference evidence="11 12" key="1">
    <citation type="submission" date="2019-12" db="EMBL/GenBank/DDBJ databases">
        <authorList>
            <person name="Alioto T."/>
            <person name="Alioto T."/>
            <person name="Gomez Garrido J."/>
        </authorList>
    </citation>
    <scope>NUCLEOTIDE SEQUENCE [LARGE SCALE GENOMIC DNA]</scope>
</reference>
<dbReference type="InterPro" id="IPR036396">
    <property type="entry name" value="Cyt_P450_sf"/>
</dbReference>
<evidence type="ECO:0000256" key="4">
    <source>
        <dbReference type="ARBA" id="ARBA00022723"/>
    </source>
</evidence>
<dbReference type="SUPFAM" id="SSF48264">
    <property type="entry name" value="Cytochrome P450"/>
    <property type="match status" value="1"/>
</dbReference>
<keyword evidence="12" id="KW-1185">Reference proteome</keyword>
<dbReference type="GO" id="GO:0020037">
    <property type="term" value="F:heme binding"/>
    <property type="evidence" value="ECO:0007669"/>
    <property type="project" value="InterPro"/>
</dbReference>
<keyword evidence="10" id="KW-1133">Transmembrane helix</keyword>
<dbReference type="PANTHER" id="PTHR47950">
    <property type="entry name" value="CYTOCHROME P450, FAMILY 76, SUBFAMILY C, POLYPEPTIDE 5-RELATED"/>
    <property type="match status" value="1"/>
</dbReference>
<dbReference type="PANTHER" id="PTHR47950:SF14">
    <property type="entry name" value="CYTOCHROME P450 76A2-LIKE ISOFORM X1"/>
    <property type="match status" value="1"/>
</dbReference>
<evidence type="ECO:0000256" key="9">
    <source>
        <dbReference type="RuleBase" id="RU000461"/>
    </source>
</evidence>
<evidence type="ECO:0000313" key="11">
    <source>
        <dbReference type="EMBL" id="CAA2970470.1"/>
    </source>
</evidence>
<evidence type="ECO:0000256" key="6">
    <source>
        <dbReference type="ARBA" id="ARBA00023004"/>
    </source>
</evidence>
<dbReference type="PROSITE" id="PS00086">
    <property type="entry name" value="CYTOCHROME_P450"/>
    <property type="match status" value="1"/>
</dbReference>
<accession>A0A8S0QXF0</accession>
<comment type="caution">
    <text evidence="11">The sequence shown here is derived from an EMBL/GenBank/DDBJ whole genome shotgun (WGS) entry which is preliminary data.</text>
</comment>
<name>A0A8S0QXF0_OLEEU</name>
<dbReference type="CDD" id="cd11073">
    <property type="entry name" value="CYP76-like"/>
    <property type="match status" value="1"/>
</dbReference>
<dbReference type="InterPro" id="IPR002401">
    <property type="entry name" value="Cyt_P450_E_grp-I"/>
</dbReference>
<dbReference type="EMBL" id="CACTIH010001974">
    <property type="protein sequence ID" value="CAA2970470.1"/>
    <property type="molecule type" value="Genomic_DNA"/>
</dbReference>
<evidence type="ECO:0000256" key="2">
    <source>
        <dbReference type="ARBA" id="ARBA00010617"/>
    </source>
</evidence>
<dbReference type="PRINTS" id="PR00385">
    <property type="entry name" value="P450"/>
</dbReference>
<feature type="binding site" description="axial binding residue" evidence="8">
    <location>
        <position position="468"/>
    </location>
    <ligand>
        <name>heme</name>
        <dbReference type="ChEBI" id="CHEBI:30413"/>
    </ligand>
    <ligandPart>
        <name>Fe</name>
        <dbReference type="ChEBI" id="CHEBI:18248"/>
    </ligandPart>
</feature>
<dbReference type="Pfam" id="PF00067">
    <property type="entry name" value="p450"/>
    <property type="match status" value="1"/>
</dbReference>
<evidence type="ECO:0000256" key="7">
    <source>
        <dbReference type="ARBA" id="ARBA00023033"/>
    </source>
</evidence>
<dbReference type="Gene3D" id="1.10.630.10">
    <property type="entry name" value="Cytochrome P450"/>
    <property type="match status" value="1"/>
</dbReference>
<proteinExistence type="inferred from homology"/>
<dbReference type="OrthoDB" id="1055148at2759"/>
<dbReference type="InterPro" id="IPR017972">
    <property type="entry name" value="Cyt_P450_CS"/>
</dbReference>
<keyword evidence="10" id="KW-0472">Membrane</keyword>
<feature type="transmembrane region" description="Helical" evidence="10">
    <location>
        <begin position="26"/>
        <end position="45"/>
    </location>
</feature>
<keyword evidence="6 8" id="KW-0408">Iron</keyword>
<dbReference type="Proteomes" id="UP000594638">
    <property type="component" value="Unassembled WGS sequence"/>
</dbReference>
<evidence type="ECO:0000256" key="1">
    <source>
        <dbReference type="ARBA" id="ARBA00004167"/>
    </source>
</evidence>
<evidence type="ECO:0000256" key="5">
    <source>
        <dbReference type="ARBA" id="ARBA00023002"/>
    </source>
</evidence>
<comment type="subcellular location">
    <subcellularLocation>
        <location evidence="1">Membrane</location>
        <topology evidence="1">Single-pass membrane protein</topology>
    </subcellularLocation>
</comment>
<dbReference type="FunFam" id="1.10.630.10:FF:000007">
    <property type="entry name" value="Cytochrome P450 76C4"/>
    <property type="match status" value="1"/>
</dbReference>
<dbReference type="AlphaFoldDB" id="A0A8S0QXF0"/>
<evidence type="ECO:0000313" key="12">
    <source>
        <dbReference type="Proteomes" id="UP000594638"/>
    </source>
</evidence>
<dbReference type="InterPro" id="IPR001128">
    <property type="entry name" value="Cyt_P450"/>
</dbReference>
<dbReference type="Gramene" id="OE9A087579T1">
    <property type="protein sequence ID" value="OE9A087579C1"/>
    <property type="gene ID" value="OE9A087579"/>
</dbReference>
<keyword evidence="4 8" id="KW-0479">Metal-binding</keyword>
<sequence length="527" mass="60541">MKLRYIQSTKRGSITRTYQTLPDMDLVLKFFVWCIVILAPALVLLRQRMKSKSMRLPPGPPGWPVFGNMFQLGAMPHKTIANLRKEYGPVVWFRIGSINTMAVLNAKAATELFKNHDITFVERTITEVMKSNGFNKAALSLAPYGAYWRVMKRIMTVEMLVNKRINETVSIRQRCINDMIQWIEKESNSAKEIGGIHLARFVFLASFNMLGNLMLSRDLVDPQSEEGSEFFTAMMGLMEWSGHPNIVDLFPWLKWLDPQGLKRKMDRDQGITLKVVAGFVAERLKERQDGKEKKDYLEVLLQFEGNGKDEPEKISNHALNIIIMEVFLAGSETTSSTIEWVMVELLSHPETMIKVKNELAEVIGKNNKFEEKYIENLPYLQAVVKETLRLHPPIPFLVPRKATQDTDFMGYHIPKNTQVFVNAWAIGRDSDCWDEPSSFKPERFLGSKIDYKGQHFELIPFGAGRRICAGIPLAHRMLHLVLGSLLHEFDWEIDEIARNDIMDTRERIGVTVRKMLPLKAIPIRCMI</sequence>
<dbReference type="PRINTS" id="PR00463">
    <property type="entry name" value="EP450I"/>
</dbReference>
<dbReference type="GO" id="GO:0016020">
    <property type="term" value="C:membrane"/>
    <property type="evidence" value="ECO:0007669"/>
    <property type="project" value="UniProtKB-SubCell"/>
</dbReference>
<evidence type="ECO:0000256" key="8">
    <source>
        <dbReference type="PIRSR" id="PIRSR602401-1"/>
    </source>
</evidence>
<dbReference type="GO" id="GO:0005506">
    <property type="term" value="F:iron ion binding"/>
    <property type="evidence" value="ECO:0007669"/>
    <property type="project" value="InterPro"/>
</dbReference>
<keyword evidence="7 9" id="KW-0503">Monooxygenase</keyword>
<evidence type="ECO:0000256" key="3">
    <source>
        <dbReference type="ARBA" id="ARBA00022617"/>
    </source>
</evidence>
<comment type="similarity">
    <text evidence="2 9">Belongs to the cytochrome P450 family.</text>
</comment>